<dbReference type="AlphaFoldDB" id="A0A843YYP9"/>
<evidence type="ECO:0000256" key="1">
    <source>
        <dbReference type="SAM" id="SignalP"/>
    </source>
</evidence>
<dbReference type="Pfam" id="PF13663">
    <property type="entry name" value="DUF4148"/>
    <property type="match status" value="1"/>
</dbReference>
<dbReference type="OrthoDB" id="8720341at2"/>
<accession>A0A843YYP9</accession>
<sequence>MNTKFTKQLLASLVVLSFAGSAFAEMPYPPNVPFKSTKTRAEVRAEVVQAQKAGLLNQVDTVYPILETTSKLTKAQIAEENSNKTAPVNHGE</sequence>
<evidence type="ECO:0000313" key="3">
    <source>
        <dbReference type="Proteomes" id="UP000451565"/>
    </source>
</evidence>
<proteinExistence type="predicted"/>
<protein>
    <submittedName>
        <fullName evidence="2">DUF4148 domain-containing protein</fullName>
    </submittedName>
</protein>
<dbReference type="Proteomes" id="UP000451565">
    <property type="component" value="Unassembled WGS sequence"/>
</dbReference>
<name>A0A843YYP9_9BURK</name>
<dbReference type="InterPro" id="IPR025421">
    <property type="entry name" value="DUF4148"/>
</dbReference>
<keyword evidence="3" id="KW-1185">Reference proteome</keyword>
<keyword evidence="1" id="KW-0732">Signal</keyword>
<organism evidence="2 3">
    <name type="scientific">Glaciimonas soli</name>
    <dbReference type="NCBI Taxonomy" id="2590999"/>
    <lineage>
        <taxon>Bacteria</taxon>
        <taxon>Pseudomonadati</taxon>
        <taxon>Pseudomonadota</taxon>
        <taxon>Betaproteobacteria</taxon>
        <taxon>Burkholderiales</taxon>
        <taxon>Oxalobacteraceae</taxon>
        <taxon>Glaciimonas</taxon>
    </lineage>
</organism>
<dbReference type="RefSeq" id="WP_153236025.1">
    <property type="nucleotide sequence ID" value="NZ_WINI01000009.1"/>
</dbReference>
<evidence type="ECO:0000313" key="2">
    <source>
        <dbReference type="EMBL" id="MQR02391.1"/>
    </source>
</evidence>
<gene>
    <name evidence="2" type="ORF">GEV47_17075</name>
</gene>
<reference evidence="2 3" key="1">
    <citation type="submission" date="2019-10" db="EMBL/GenBank/DDBJ databases">
        <title>Glaciimonas soli sp. nov., a psychrophilic bacterium isolated from the forest soil of a high elevation mountain in Taiwan.</title>
        <authorList>
            <person name="Wang L.-T."/>
            <person name="Shieh W.Y."/>
        </authorList>
    </citation>
    <scope>NUCLEOTIDE SEQUENCE [LARGE SCALE GENOMIC DNA]</scope>
    <source>
        <strain evidence="2 3">GS1</strain>
    </source>
</reference>
<feature type="signal peptide" evidence="1">
    <location>
        <begin position="1"/>
        <end position="24"/>
    </location>
</feature>
<comment type="caution">
    <text evidence="2">The sequence shown here is derived from an EMBL/GenBank/DDBJ whole genome shotgun (WGS) entry which is preliminary data.</text>
</comment>
<dbReference type="EMBL" id="WINI01000009">
    <property type="protein sequence ID" value="MQR02391.1"/>
    <property type="molecule type" value="Genomic_DNA"/>
</dbReference>
<feature type="chain" id="PRO_5032270816" evidence="1">
    <location>
        <begin position="25"/>
        <end position="92"/>
    </location>
</feature>